<evidence type="ECO:0000256" key="9">
    <source>
        <dbReference type="ARBA" id="ARBA00022692"/>
    </source>
</evidence>
<evidence type="ECO:0000313" key="20">
    <source>
        <dbReference type="Proteomes" id="UP001470230"/>
    </source>
</evidence>
<dbReference type="PANTHER" id="PTHR13872:SF1">
    <property type="entry name" value="DOLICHYL-DIPHOSPHOOLIGOSACCHARIDE--PROTEIN GLYCOSYLTRANSFERASE SUBUNIT STT3B"/>
    <property type="match status" value="1"/>
</dbReference>
<comment type="caution">
    <text evidence="19">The sequence shown here is derived from an EMBL/GenBank/DDBJ whole genome shotgun (WGS) entry which is preliminary data.</text>
</comment>
<comment type="cofactor">
    <cofactor evidence="1">
        <name>Mn(2+)</name>
        <dbReference type="ChEBI" id="CHEBI:29035"/>
    </cofactor>
</comment>
<evidence type="ECO:0000256" key="5">
    <source>
        <dbReference type="ARBA" id="ARBA00010810"/>
    </source>
</evidence>
<evidence type="ECO:0000256" key="4">
    <source>
        <dbReference type="ARBA" id="ARBA00004922"/>
    </source>
</evidence>
<evidence type="ECO:0000256" key="13">
    <source>
        <dbReference type="ARBA" id="ARBA00023136"/>
    </source>
</evidence>
<comment type="similarity">
    <text evidence="5">Belongs to the STT3 family.</text>
</comment>
<keyword evidence="20" id="KW-1185">Reference proteome</keyword>
<dbReference type="EC" id="2.4.99.18" evidence="6"/>
<gene>
    <name evidence="19" type="ORF">M9Y10_037426</name>
</gene>
<comment type="pathway">
    <text evidence="4">Protein modification; protein glycosylation.</text>
</comment>
<keyword evidence="14" id="KW-0464">Manganese</keyword>
<dbReference type="InterPro" id="IPR048999">
    <property type="entry name" value="STT3-PglB_core"/>
</dbReference>
<keyword evidence="7" id="KW-0328">Glycosyltransferase</keyword>
<sequence length="694" mass="78806">MATESYLSHAISFILVILSCILAFSIRQFSIVINEPIIHEFDPHFNWRCSQYIDEHGLYEFLGWFDNISWYPQGRPVGETSYPGLMYTSAILKWTLNKFHIMINLVDICVYMGPISSVCSVLISFLFGQLVESTKLGVTFAVLTSFMPGMISRSVGGAYDYECISLFIIVLDLYTFARAVKTGSVFWATISGIAYGYLALTWGGYVFVSNCIPLFTAGLVAIGQHSWRLHISYSIWALVGMLLTSSIPFISEKTISKPEHFASIGVLIVLQIWGFYQFLKRNLSPSSLSTCVVTSILTLPIILFAVVTIGVSTGLLGGFSGRLMNMFDPSYATKKIPIIASVAEHQPTAWGKYFIDCGLLLVLFPVGCYSALSKTGPNRKVDEIKLLLLIYGLSTLYFASIMIRLVLVFTPALVFVSGMGLDYLLSRAMNKFKYGRRDSEGNFEFDPMPTIMIINAFAICVYSLLHAVWFACYSYSGDHIHFPVLTPRGRESSDDYREGYRWLWTNTGRDQRVMSWWDYGYQITSMGGRGCMADGNTNNFTHIGIIGMTMSSPQAISWRLARLMGADYMLVIFGGASQYSGDDINKFLWMPRIAHQTFDNITGEMYQPSPYEHIVGQRMTKNMTLSMMFHFCYHNFKRFRLHPSFNYGYDFARNVDVPYLDTLKLTHFQEAFSTKNWIVRIYKVLPDPLWDRVY</sequence>
<evidence type="ECO:0000256" key="6">
    <source>
        <dbReference type="ARBA" id="ARBA00012605"/>
    </source>
</evidence>
<evidence type="ECO:0000259" key="18">
    <source>
        <dbReference type="Pfam" id="PF21436"/>
    </source>
</evidence>
<evidence type="ECO:0000256" key="2">
    <source>
        <dbReference type="ARBA" id="ARBA00001946"/>
    </source>
</evidence>
<evidence type="ECO:0000256" key="8">
    <source>
        <dbReference type="ARBA" id="ARBA00022679"/>
    </source>
</evidence>
<evidence type="ECO:0000256" key="7">
    <source>
        <dbReference type="ARBA" id="ARBA00022676"/>
    </source>
</evidence>
<protein>
    <recommendedName>
        <fullName evidence="6">dolichyl-diphosphooligosaccharide--protein glycotransferase</fullName>
        <ecNumber evidence="6">2.4.99.18</ecNumber>
    </recommendedName>
</protein>
<reference evidence="19 20" key="1">
    <citation type="submission" date="2024-04" db="EMBL/GenBank/DDBJ databases">
        <title>Tritrichomonas musculus Genome.</title>
        <authorList>
            <person name="Alves-Ferreira E."/>
            <person name="Grigg M."/>
            <person name="Lorenzi H."/>
            <person name="Galac M."/>
        </authorList>
    </citation>
    <scope>NUCLEOTIDE SEQUENCE [LARGE SCALE GENOMIC DNA]</scope>
    <source>
        <strain evidence="19 20">EAF2021</strain>
    </source>
</reference>
<comment type="cofactor">
    <cofactor evidence="2">
        <name>Mg(2+)</name>
        <dbReference type="ChEBI" id="CHEBI:18420"/>
    </cofactor>
</comment>
<feature type="domain" description="Oligosaccharyl transferase STT3 N-terminal" evidence="17">
    <location>
        <begin position="13"/>
        <end position="415"/>
    </location>
</feature>
<feature type="transmembrane region" description="Helical" evidence="16">
    <location>
        <begin position="384"/>
        <end position="403"/>
    </location>
</feature>
<feature type="transmembrane region" description="Helical" evidence="16">
    <location>
        <begin position="163"/>
        <end position="180"/>
    </location>
</feature>
<evidence type="ECO:0000256" key="12">
    <source>
        <dbReference type="ARBA" id="ARBA00022989"/>
    </source>
</evidence>
<dbReference type="Pfam" id="PF21436">
    <property type="entry name" value="STT3-PglB_core"/>
    <property type="match status" value="1"/>
</dbReference>
<comment type="subcellular location">
    <subcellularLocation>
        <location evidence="3">Endomembrane system</location>
        <topology evidence="3">Multi-pass membrane protein</topology>
    </subcellularLocation>
</comment>
<feature type="transmembrane region" description="Helical" evidence="16">
    <location>
        <begin position="291"/>
        <end position="319"/>
    </location>
</feature>
<name>A0ABR2GUL8_9EUKA</name>
<comment type="catalytic activity">
    <reaction evidence="15">
        <text>a di-trans,poly-cis-dolichyl diphosphooligosaccharide + L-asparaginyl-[protein] = N(4)-(oligosaccharide-(1-&gt;4)-N-acetyl-beta-D-glucosaminyl-(1-&gt;4)-N-acetyl-beta-D-glucosaminyl)-L-asparaginyl-[protein] + a di-trans,poly-cis-dolichyl diphosphate + H(+)</text>
        <dbReference type="Rhea" id="RHEA:22980"/>
        <dbReference type="Rhea" id="RHEA-COMP:12804"/>
        <dbReference type="Rhea" id="RHEA-COMP:12805"/>
        <dbReference type="Rhea" id="RHEA-COMP:19506"/>
        <dbReference type="Rhea" id="RHEA-COMP:19509"/>
        <dbReference type="ChEBI" id="CHEBI:15378"/>
        <dbReference type="ChEBI" id="CHEBI:50347"/>
        <dbReference type="ChEBI" id="CHEBI:57497"/>
        <dbReference type="ChEBI" id="CHEBI:57570"/>
        <dbReference type="ChEBI" id="CHEBI:132529"/>
        <dbReference type="EC" id="2.4.99.18"/>
    </reaction>
</comment>
<evidence type="ECO:0000313" key="19">
    <source>
        <dbReference type="EMBL" id="KAK8836900.1"/>
    </source>
</evidence>
<evidence type="ECO:0000256" key="3">
    <source>
        <dbReference type="ARBA" id="ARBA00004127"/>
    </source>
</evidence>
<keyword evidence="13 16" id="KW-0472">Membrane</keyword>
<evidence type="ECO:0000256" key="1">
    <source>
        <dbReference type="ARBA" id="ARBA00001936"/>
    </source>
</evidence>
<dbReference type="Proteomes" id="UP001470230">
    <property type="component" value="Unassembled WGS sequence"/>
</dbReference>
<feature type="domain" description="STT3/PglB/AglB core" evidence="18">
    <location>
        <begin position="510"/>
        <end position="564"/>
    </location>
</feature>
<feature type="transmembrane region" description="Helical" evidence="16">
    <location>
        <begin position="450"/>
        <end position="471"/>
    </location>
</feature>
<evidence type="ECO:0000256" key="10">
    <source>
        <dbReference type="ARBA" id="ARBA00022723"/>
    </source>
</evidence>
<proteinExistence type="inferred from homology"/>
<accession>A0ABR2GUL8</accession>
<evidence type="ECO:0000256" key="14">
    <source>
        <dbReference type="ARBA" id="ARBA00023211"/>
    </source>
</evidence>
<keyword evidence="9 16" id="KW-0812">Transmembrane</keyword>
<dbReference type="EMBL" id="JAPFFF010000063">
    <property type="protein sequence ID" value="KAK8836900.1"/>
    <property type="molecule type" value="Genomic_DNA"/>
</dbReference>
<dbReference type="Gene3D" id="3.40.50.12610">
    <property type="match status" value="1"/>
</dbReference>
<feature type="transmembrane region" description="Helical" evidence="16">
    <location>
        <begin position="261"/>
        <end position="279"/>
    </location>
</feature>
<dbReference type="InterPro" id="IPR003674">
    <property type="entry name" value="Oligo_trans_STT3"/>
</dbReference>
<feature type="transmembrane region" description="Helical" evidence="16">
    <location>
        <begin position="133"/>
        <end position="151"/>
    </location>
</feature>
<keyword evidence="10" id="KW-0479">Metal-binding</keyword>
<dbReference type="InterPro" id="IPR048307">
    <property type="entry name" value="STT3_N"/>
</dbReference>
<evidence type="ECO:0000256" key="15">
    <source>
        <dbReference type="ARBA" id="ARBA00048829"/>
    </source>
</evidence>
<feature type="transmembrane region" description="Helical" evidence="16">
    <location>
        <begin position="353"/>
        <end position="372"/>
    </location>
</feature>
<keyword evidence="8" id="KW-0808">Transferase</keyword>
<organism evidence="19 20">
    <name type="scientific">Tritrichomonas musculus</name>
    <dbReference type="NCBI Taxonomy" id="1915356"/>
    <lineage>
        <taxon>Eukaryota</taxon>
        <taxon>Metamonada</taxon>
        <taxon>Parabasalia</taxon>
        <taxon>Tritrichomonadida</taxon>
        <taxon>Tritrichomonadidae</taxon>
        <taxon>Tritrichomonas</taxon>
    </lineage>
</organism>
<feature type="transmembrane region" description="Helical" evidence="16">
    <location>
        <begin position="6"/>
        <end position="26"/>
    </location>
</feature>
<feature type="transmembrane region" description="Helical" evidence="16">
    <location>
        <begin position="101"/>
        <end position="127"/>
    </location>
</feature>
<evidence type="ECO:0000256" key="11">
    <source>
        <dbReference type="ARBA" id="ARBA00022842"/>
    </source>
</evidence>
<dbReference type="PANTHER" id="PTHR13872">
    <property type="entry name" value="DOLICHYL-DIPHOSPHOOLIGOSACCHARIDE--PROTEIN GLYCOSYLTRANSFERASE SUBUNIT"/>
    <property type="match status" value="1"/>
</dbReference>
<keyword evidence="12 16" id="KW-1133">Transmembrane helix</keyword>
<keyword evidence="11" id="KW-0460">Magnesium</keyword>
<evidence type="ECO:0000259" key="17">
    <source>
        <dbReference type="Pfam" id="PF02516"/>
    </source>
</evidence>
<dbReference type="Pfam" id="PF02516">
    <property type="entry name" value="STT3"/>
    <property type="match status" value="1"/>
</dbReference>
<feature type="transmembrane region" description="Helical" evidence="16">
    <location>
        <begin position="229"/>
        <end position="249"/>
    </location>
</feature>
<evidence type="ECO:0000256" key="16">
    <source>
        <dbReference type="SAM" id="Phobius"/>
    </source>
</evidence>